<evidence type="ECO:0000313" key="3">
    <source>
        <dbReference type="EMBL" id="KAB1222883.1"/>
    </source>
</evidence>
<accession>A0A6A1WDE1</accession>
<feature type="domain" description="F-box" evidence="2">
    <location>
        <begin position="122"/>
        <end position="162"/>
    </location>
</feature>
<sequence length="190" mass="21116">MLNPLQSAPTGKATQLPTMLSCKSMLSQTLKRKKKNKSKTRNKTTNRTVSRKQNSFSKKLELPHQEYEEEQEQQDIEEGFSLKTSTAPSHTHGVQPLSNLYLSPGSIDSRNTGLGNLQALSDELVLDILGLLGGTHLGVLATVSKSFYVFGNHEPLWRNLVLENLNVGFLYNGSWKQWRNQDSSEGGANS</sequence>
<dbReference type="SUPFAM" id="SSF81383">
    <property type="entry name" value="F-box domain"/>
    <property type="match status" value="1"/>
</dbReference>
<comment type="caution">
    <text evidence="3">The sequence shown here is derived from an EMBL/GenBank/DDBJ whole genome shotgun (WGS) entry which is preliminary data.</text>
</comment>
<dbReference type="AlphaFoldDB" id="A0A6A1WDE1"/>
<protein>
    <recommendedName>
        <fullName evidence="2">F-box domain-containing protein</fullName>
    </recommendedName>
</protein>
<dbReference type="InterPro" id="IPR001810">
    <property type="entry name" value="F-box_dom"/>
</dbReference>
<feature type="region of interest" description="Disordered" evidence="1">
    <location>
        <begin position="27"/>
        <end position="77"/>
    </location>
</feature>
<name>A0A6A1WDE1_9ROSI</name>
<reference evidence="3 4" key="1">
    <citation type="journal article" date="2019" name="Plant Biotechnol. J.">
        <title>The red bayberry genome and genetic basis of sex determination.</title>
        <authorList>
            <person name="Jia H.M."/>
            <person name="Jia H.J."/>
            <person name="Cai Q.L."/>
            <person name="Wang Y."/>
            <person name="Zhao H.B."/>
            <person name="Yang W.F."/>
            <person name="Wang G.Y."/>
            <person name="Li Y.H."/>
            <person name="Zhan D.L."/>
            <person name="Shen Y.T."/>
            <person name="Niu Q.F."/>
            <person name="Chang L."/>
            <person name="Qiu J."/>
            <person name="Zhao L."/>
            <person name="Xie H.B."/>
            <person name="Fu W.Y."/>
            <person name="Jin J."/>
            <person name="Li X.W."/>
            <person name="Jiao Y."/>
            <person name="Zhou C.C."/>
            <person name="Tu T."/>
            <person name="Chai C.Y."/>
            <person name="Gao J.L."/>
            <person name="Fan L.J."/>
            <person name="van de Weg E."/>
            <person name="Wang J.Y."/>
            <person name="Gao Z.S."/>
        </authorList>
    </citation>
    <scope>NUCLEOTIDE SEQUENCE [LARGE SCALE GENOMIC DNA]</scope>
    <source>
        <tissue evidence="3">Leaves</tissue>
    </source>
</reference>
<dbReference type="Proteomes" id="UP000516437">
    <property type="component" value="Chromosome 2"/>
</dbReference>
<keyword evidence="4" id="KW-1185">Reference proteome</keyword>
<dbReference type="EMBL" id="RXIC02000020">
    <property type="protein sequence ID" value="KAB1222883.1"/>
    <property type="molecule type" value="Genomic_DNA"/>
</dbReference>
<proteinExistence type="predicted"/>
<feature type="compositionally biased region" description="Acidic residues" evidence="1">
    <location>
        <begin position="67"/>
        <end position="77"/>
    </location>
</feature>
<evidence type="ECO:0000313" key="4">
    <source>
        <dbReference type="Proteomes" id="UP000516437"/>
    </source>
</evidence>
<dbReference type="Pfam" id="PF12937">
    <property type="entry name" value="F-box-like"/>
    <property type="match status" value="1"/>
</dbReference>
<feature type="compositionally biased region" description="Basic residues" evidence="1">
    <location>
        <begin position="30"/>
        <end position="44"/>
    </location>
</feature>
<dbReference type="InterPro" id="IPR036047">
    <property type="entry name" value="F-box-like_dom_sf"/>
</dbReference>
<evidence type="ECO:0000256" key="1">
    <source>
        <dbReference type="SAM" id="MobiDB-lite"/>
    </source>
</evidence>
<organism evidence="3 4">
    <name type="scientific">Morella rubra</name>
    <name type="common">Chinese bayberry</name>
    <dbReference type="NCBI Taxonomy" id="262757"/>
    <lineage>
        <taxon>Eukaryota</taxon>
        <taxon>Viridiplantae</taxon>
        <taxon>Streptophyta</taxon>
        <taxon>Embryophyta</taxon>
        <taxon>Tracheophyta</taxon>
        <taxon>Spermatophyta</taxon>
        <taxon>Magnoliopsida</taxon>
        <taxon>eudicotyledons</taxon>
        <taxon>Gunneridae</taxon>
        <taxon>Pentapetalae</taxon>
        <taxon>rosids</taxon>
        <taxon>fabids</taxon>
        <taxon>Fagales</taxon>
        <taxon>Myricaceae</taxon>
        <taxon>Morella</taxon>
    </lineage>
</organism>
<evidence type="ECO:0000259" key="2">
    <source>
        <dbReference type="Pfam" id="PF12937"/>
    </source>
</evidence>
<gene>
    <name evidence="3" type="ORF">CJ030_MR2G013627</name>
</gene>
<dbReference type="Gene3D" id="1.20.1280.50">
    <property type="match status" value="1"/>
</dbReference>